<dbReference type="STRING" id="311334.SAMN05421846_10394"/>
<dbReference type="EMBL" id="FNDW01000003">
    <property type="protein sequence ID" value="SDH97441.1"/>
    <property type="molecule type" value="Genomic_DNA"/>
</dbReference>
<proteinExistence type="predicted"/>
<evidence type="ECO:0000313" key="1">
    <source>
        <dbReference type="EMBL" id="SDH97441.1"/>
    </source>
</evidence>
<evidence type="ECO:0000313" key="2">
    <source>
        <dbReference type="Proteomes" id="UP000198869"/>
    </source>
</evidence>
<sequence>MKNYILFPLFYLSINLFSQNITEYKISFCGKPQTLQLNQNNNGKITGYLETKLWIKKTLKSRRSKDLTFKKELSKTQAEKLFYKLKNGGIDSLSGCENGNKNEKTAFLDADYLVIDIKNDKTDHKEFPEVYPLSQNGGKVEENCVRNKAQKIVNLIDEEIHLKNQFAELIKGQKIGVYCYGSGNSILCIKKKKQ</sequence>
<protein>
    <submittedName>
        <fullName evidence="1">Uncharacterized protein</fullName>
    </submittedName>
</protein>
<dbReference type="Proteomes" id="UP000198869">
    <property type="component" value="Unassembled WGS sequence"/>
</dbReference>
<reference evidence="2" key="1">
    <citation type="submission" date="2016-10" db="EMBL/GenBank/DDBJ databases">
        <authorList>
            <person name="Varghese N."/>
            <person name="Submissions S."/>
        </authorList>
    </citation>
    <scope>NUCLEOTIDE SEQUENCE [LARGE SCALE GENOMIC DNA]</scope>
    <source>
        <strain evidence="2">DSM 17071</strain>
    </source>
</reference>
<dbReference type="AlphaFoldDB" id="A0A1G8GT47"/>
<keyword evidence="2" id="KW-1185">Reference proteome</keyword>
<accession>A0A1G8GT47</accession>
<organism evidence="1 2">
    <name type="scientific">Chryseobacterium taeanense</name>
    <dbReference type="NCBI Taxonomy" id="311334"/>
    <lineage>
        <taxon>Bacteria</taxon>
        <taxon>Pseudomonadati</taxon>
        <taxon>Bacteroidota</taxon>
        <taxon>Flavobacteriia</taxon>
        <taxon>Flavobacteriales</taxon>
        <taxon>Weeksellaceae</taxon>
        <taxon>Chryseobacterium group</taxon>
        <taxon>Chryseobacterium</taxon>
    </lineage>
</organism>
<gene>
    <name evidence="1" type="ORF">SAMN05421846_10394</name>
</gene>
<name>A0A1G8GT47_9FLAO</name>